<protein>
    <recommendedName>
        <fullName evidence="4">HTH luxR-type domain-containing protein</fullName>
    </recommendedName>
</protein>
<reference evidence="5 6" key="1">
    <citation type="submission" date="2020-01" db="EMBL/GenBank/DDBJ databases">
        <title>Herbidospora sp. NEAU-GS84 nov., a novel actinomycete isolated from soil.</title>
        <authorList>
            <person name="Han L."/>
        </authorList>
    </citation>
    <scope>NUCLEOTIDE SEQUENCE [LARGE SCALE GENOMIC DNA]</scope>
    <source>
        <strain evidence="5 6">NEAU-GS84</strain>
    </source>
</reference>
<dbReference type="AlphaFoldDB" id="A0A7C9J8I3"/>
<dbReference type="SUPFAM" id="SSF46894">
    <property type="entry name" value="C-terminal effector domain of the bipartite response regulators"/>
    <property type="match status" value="1"/>
</dbReference>
<dbReference type="InterPro" id="IPR000792">
    <property type="entry name" value="Tscrpt_reg_LuxR_C"/>
</dbReference>
<comment type="caution">
    <text evidence="5">The sequence shown here is derived from an EMBL/GenBank/DDBJ whole genome shotgun (WGS) entry which is preliminary data.</text>
</comment>
<evidence type="ECO:0000256" key="2">
    <source>
        <dbReference type="ARBA" id="ARBA00023125"/>
    </source>
</evidence>
<keyword evidence="2" id="KW-0238">DNA-binding</keyword>
<keyword evidence="3" id="KW-0804">Transcription</keyword>
<evidence type="ECO:0000313" key="5">
    <source>
        <dbReference type="EMBL" id="NAS27366.1"/>
    </source>
</evidence>
<dbReference type="SMART" id="SM00421">
    <property type="entry name" value="HTH_LUXR"/>
    <property type="match status" value="1"/>
</dbReference>
<dbReference type="Pfam" id="PF00196">
    <property type="entry name" value="GerE"/>
    <property type="match status" value="1"/>
</dbReference>
<dbReference type="GO" id="GO:0003677">
    <property type="term" value="F:DNA binding"/>
    <property type="evidence" value="ECO:0007669"/>
    <property type="project" value="UniProtKB-KW"/>
</dbReference>
<dbReference type="PANTHER" id="PTHR44688:SF16">
    <property type="entry name" value="DNA-BINDING TRANSCRIPTIONAL ACTIVATOR DEVR_DOSR"/>
    <property type="match status" value="1"/>
</dbReference>
<dbReference type="RefSeq" id="WP_161484302.1">
    <property type="nucleotide sequence ID" value="NZ_WXEW01000016.1"/>
</dbReference>
<evidence type="ECO:0000256" key="3">
    <source>
        <dbReference type="ARBA" id="ARBA00023163"/>
    </source>
</evidence>
<dbReference type="PANTHER" id="PTHR44688">
    <property type="entry name" value="DNA-BINDING TRANSCRIPTIONAL ACTIVATOR DEVR_DOSR"/>
    <property type="match status" value="1"/>
</dbReference>
<dbReference type="EMBL" id="WXEW01000016">
    <property type="protein sequence ID" value="NAS27366.1"/>
    <property type="molecule type" value="Genomic_DNA"/>
</dbReference>
<keyword evidence="1" id="KW-0805">Transcription regulation</keyword>
<dbReference type="InterPro" id="IPR036388">
    <property type="entry name" value="WH-like_DNA-bd_sf"/>
</dbReference>
<gene>
    <name evidence="5" type="ORF">GT755_37570</name>
</gene>
<feature type="domain" description="HTH luxR-type" evidence="4">
    <location>
        <begin position="173"/>
        <end position="238"/>
    </location>
</feature>
<dbReference type="PRINTS" id="PR00038">
    <property type="entry name" value="HTHLUXR"/>
</dbReference>
<dbReference type="PROSITE" id="PS00622">
    <property type="entry name" value="HTH_LUXR_1"/>
    <property type="match status" value="1"/>
</dbReference>
<dbReference type="InterPro" id="IPR016032">
    <property type="entry name" value="Sig_transdc_resp-reg_C-effctor"/>
</dbReference>
<dbReference type="GO" id="GO:0006355">
    <property type="term" value="P:regulation of DNA-templated transcription"/>
    <property type="evidence" value="ECO:0007669"/>
    <property type="project" value="InterPro"/>
</dbReference>
<dbReference type="Proteomes" id="UP000479526">
    <property type="component" value="Unassembled WGS sequence"/>
</dbReference>
<keyword evidence="6" id="KW-1185">Reference proteome</keyword>
<accession>A0A7C9J8I3</accession>
<dbReference type="CDD" id="cd06170">
    <property type="entry name" value="LuxR_C_like"/>
    <property type="match status" value="1"/>
</dbReference>
<name>A0A7C9J8I3_9ACTN</name>
<evidence type="ECO:0000313" key="6">
    <source>
        <dbReference type="Proteomes" id="UP000479526"/>
    </source>
</evidence>
<dbReference type="Gene3D" id="1.10.10.10">
    <property type="entry name" value="Winged helix-like DNA-binding domain superfamily/Winged helix DNA-binding domain"/>
    <property type="match status" value="1"/>
</dbReference>
<sequence length="251" mass="27345">MVSARDYERILALAAGAFEIGDPSAVWPFIAREFVGSLFGADVFTRAAIDYTSGRSVLLDIDPADLRQGSGLDPVIVKRHPLSVHYAVTESPEPLRISDLVPPRQWRRHPVAARMREVFGTTSVIAIPLQARPFRGLSIQRERDGFSDRELAVAARVQPFLVAADRHARALPEAAQEAGLTPRQTVVLNLMAEGLGATAIAHRLGISVRTVDKHQERLYRRLGASDRLTAVVRAQRLGLIRTPGAASPGLG</sequence>
<evidence type="ECO:0000259" key="4">
    <source>
        <dbReference type="PROSITE" id="PS50043"/>
    </source>
</evidence>
<proteinExistence type="predicted"/>
<organism evidence="5 6">
    <name type="scientific">Herbidospora solisilvae</name>
    <dbReference type="NCBI Taxonomy" id="2696284"/>
    <lineage>
        <taxon>Bacteria</taxon>
        <taxon>Bacillati</taxon>
        <taxon>Actinomycetota</taxon>
        <taxon>Actinomycetes</taxon>
        <taxon>Streptosporangiales</taxon>
        <taxon>Streptosporangiaceae</taxon>
        <taxon>Herbidospora</taxon>
    </lineage>
</organism>
<dbReference type="PROSITE" id="PS50043">
    <property type="entry name" value="HTH_LUXR_2"/>
    <property type="match status" value="1"/>
</dbReference>
<evidence type="ECO:0000256" key="1">
    <source>
        <dbReference type="ARBA" id="ARBA00023015"/>
    </source>
</evidence>